<gene>
    <name evidence="2" type="ORF">P7K49_036989</name>
</gene>
<evidence type="ECO:0000256" key="1">
    <source>
        <dbReference type="SAM" id="MobiDB-lite"/>
    </source>
</evidence>
<protein>
    <submittedName>
        <fullName evidence="2">Uncharacterized protein</fullName>
    </submittedName>
</protein>
<dbReference type="EMBL" id="JASSZA010000021">
    <property type="protein sequence ID" value="KAK2085689.1"/>
    <property type="molecule type" value="Genomic_DNA"/>
</dbReference>
<dbReference type="Proteomes" id="UP001266305">
    <property type="component" value="Unassembled WGS sequence"/>
</dbReference>
<comment type="caution">
    <text evidence="2">The sequence shown here is derived from an EMBL/GenBank/DDBJ whole genome shotgun (WGS) entry which is preliminary data.</text>
</comment>
<evidence type="ECO:0000313" key="2">
    <source>
        <dbReference type="EMBL" id="KAK2085689.1"/>
    </source>
</evidence>
<sequence length="109" mass="11303">MPSEANSLQSRAGPSHAWLCVFTYSTADRRVTRSSHEGMTLGVNEAWRQLRALSGQIVASTAALGEVMPKSLCLTAGGGITYESLSGSPTPQGKGEGLSALKVPPGTTL</sequence>
<keyword evidence="3" id="KW-1185">Reference proteome</keyword>
<evidence type="ECO:0000313" key="3">
    <source>
        <dbReference type="Proteomes" id="UP001266305"/>
    </source>
</evidence>
<proteinExistence type="predicted"/>
<reference evidence="2 3" key="1">
    <citation type="submission" date="2023-05" db="EMBL/GenBank/DDBJ databases">
        <title>B98-5 Cell Line De Novo Hybrid Assembly: An Optical Mapping Approach.</title>
        <authorList>
            <person name="Kananen K."/>
            <person name="Auerbach J.A."/>
            <person name="Kautto E."/>
            <person name="Blachly J.S."/>
        </authorList>
    </citation>
    <scope>NUCLEOTIDE SEQUENCE [LARGE SCALE GENOMIC DNA]</scope>
    <source>
        <strain evidence="2">B95-8</strain>
        <tissue evidence="2">Cell line</tissue>
    </source>
</reference>
<accession>A0ABQ9TLX0</accession>
<organism evidence="2 3">
    <name type="scientific">Saguinus oedipus</name>
    <name type="common">Cotton-top tamarin</name>
    <name type="synonym">Oedipomidas oedipus</name>
    <dbReference type="NCBI Taxonomy" id="9490"/>
    <lineage>
        <taxon>Eukaryota</taxon>
        <taxon>Metazoa</taxon>
        <taxon>Chordata</taxon>
        <taxon>Craniata</taxon>
        <taxon>Vertebrata</taxon>
        <taxon>Euteleostomi</taxon>
        <taxon>Mammalia</taxon>
        <taxon>Eutheria</taxon>
        <taxon>Euarchontoglires</taxon>
        <taxon>Primates</taxon>
        <taxon>Haplorrhini</taxon>
        <taxon>Platyrrhini</taxon>
        <taxon>Cebidae</taxon>
        <taxon>Callitrichinae</taxon>
        <taxon>Saguinus</taxon>
    </lineage>
</organism>
<name>A0ABQ9TLX0_SAGOE</name>
<feature type="region of interest" description="Disordered" evidence="1">
    <location>
        <begin position="84"/>
        <end position="109"/>
    </location>
</feature>